<dbReference type="Proteomes" id="UP000887579">
    <property type="component" value="Unplaced"/>
</dbReference>
<sequence length="189" mass="21316">MMSKLTVLVSIILILFCATSFVNGQNYQFEFNDIEMALEILTQRITQMFESVATYLDRWLLKVDYYFIGLGGVLVTTCIIFLIGTILLCICAPCVYTCTSCIEMCTHCCAGKKEKRAMKRSEKFKYFDERIAALELMNGIKTEIEIIDKDAPQKADENKNKAKKRKGKKGGDEKSVGVSVDGQETKSVQ</sequence>
<evidence type="ECO:0000313" key="1">
    <source>
        <dbReference type="Proteomes" id="UP000887579"/>
    </source>
</evidence>
<organism evidence="1 2">
    <name type="scientific">Panagrolaimus sp. ES5</name>
    <dbReference type="NCBI Taxonomy" id="591445"/>
    <lineage>
        <taxon>Eukaryota</taxon>
        <taxon>Metazoa</taxon>
        <taxon>Ecdysozoa</taxon>
        <taxon>Nematoda</taxon>
        <taxon>Chromadorea</taxon>
        <taxon>Rhabditida</taxon>
        <taxon>Tylenchina</taxon>
        <taxon>Panagrolaimomorpha</taxon>
        <taxon>Panagrolaimoidea</taxon>
        <taxon>Panagrolaimidae</taxon>
        <taxon>Panagrolaimus</taxon>
    </lineage>
</organism>
<evidence type="ECO:0000313" key="2">
    <source>
        <dbReference type="WBParaSite" id="ES5_v2.g17833.t1"/>
    </source>
</evidence>
<reference evidence="2" key="1">
    <citation type="submission" date="2022-11" db="UniProtKB">
        <authorList>
            <consortium name="WormBaseParasite"/>
        </authorList>
    </citation>
    <scope>IDENTIFICATION</scope>
</reference>
<accession>A0AC34FKG7</accession>
<proteinExistence type="predicted"/>
<dbReference type="WBParaSite" id="ES5_v2.g17833.t1">
    <property type="protein sequence ID" value="ES5_v2.g17833.t1"/>
    <property type="gene ID" value="ES5_v2.g17833"/>
</dbReference>
<protein>
    <submittedName>
        <fullName evidence="2">Uncharacterized protein</fullName>
    </submittedName>
</protein>
<name>A0AC34FKG7_9BILA</name>